<keyword evidence="8" id="KW-1185">Reference proteome</keyword>
<evidence type="ECO:0000256" key="6">
    <source>
        <dbReference type="SAM" id="MobiDB-lite"/>
    </source>
</evidence>
<keyword evidence="3" id="KW-0547">Nucleotide-binding</keyword>
<comment type="caution">
    <text evidence="7">The sequence shown here is derived from an EMBL/GenBank/DDBJ whole genome shotgun (WGS) entry which is preliminary data.</text>
</comment>
<feature type="region of interest" description="Disordered" evidence="6">
    <location>
        <begin position="35"/>
        <end position="57"/>
    </location>
</feature>
<dbReference type="AlphaFoldDB" id="A0A5E4DGL1"/>
<dbReference type="GO" id="GO:0005524">
    <property type="term" value="F:ATP binding"/>
    <property type="evidence" value="ECO:0007669"/>
    <property type="project" value="UniProtKB-KW"/>
</dbReference>
<feature type="non-terminal residue" evidence="7">
    <location>
        <position position="1"/>
    </location>
</feature>
<name>A0A5E4DGL1_MARMO</name>
<dbReference type="GO" id="GO:0007059">
    <property type="term" value="P:chromosome segregation"/>
    <property type="evidence" value="ECO:0007669"/>
    <property type="project" value="TreeGrafter"/>
</dbReference>
<evidence type="ECO:0000256" key="1">
    <source>
        <dbReference type="ARBA" id="ARBA00022527"/>
    </source>
</evidence>
<evidence type="ECO:0000256" key="5">
    <source>
        <dbReference type="ARBA" id="ARBA00022840"/>
    </source>
</evidence>
<evidence type="ECO:0008006" key="9">
    <source>
        <dbReference type="Google" id="ProtNLM"/>
    </source>
</evidence>
<keyword evidence="1" id="KW-0723">Serine/threonine-protein kinase</keyword>
<dbReference type="GO" id="GO:0048471">
    <property type="term" value="C:perinuclear region of cytoplasm"/>
    <property type="evidence" value="ECO:0007669"/>
    <property type="project" value="TreeGrafter"/>
</dbReference>
<dbReference type="GO" id="GO:0035556">
    <property type="term" value="P:intracellular signal transduction"/>
    <property type="evidence" value="ECO:0007669"/>
    <property type="project" value="TreeGrafter"/>
</dbReference>
<dbReference type="PANTHER" id="PTHR22974:SF20">
    <property type="entry name" value="SERINE_THREONINE-PROTEIN KINASE TOUSLED-LIKE 2"/>
    <property type="match status" value="1"/>
</dbReference>
<protein>
    <recommendedName>
        <fullName evidence="9">Protein kinase domain-containing protein</fullName>
    </recommendedName>
</protein>
<sequence>AFIRRCLAYRKEDRIDVQQLACDPYLLPHIRKSVSTSSPAGAAIASTSGASNNSSSN</sequence>
<organism evidence="7 8">
    <name type="scientific">Marmota monax</name>
    <name type="common">Woodchuck</name>
    <dbReference type="NCBI Taxonomy" id="9995"/>
    <lineage>
        <taxon>Eukaryota</taxon>
        <taxon>Metazoa</taxon>
        <taxon>Chordata</taxon>
        <taxon>Craniata</taxon>
        <taxon>Vertebrata</taxon>
        <taxon>Euteleostomi</taxon>
        <taxon>Mammalia</taxon>
        <taxon>Eutheria</taxon>
        <taxon>Euarchontoglires</taxon>
        <taxon>Glires</taxon>
        <taxon>Rodentia</taxon>
        <taxon>Sciuromorpha</taxon>
        <taxon>Sciuridae</taxon>
        <taxon>Xerinae</taxon>
        <taxon>Marmotini</taxon>
        <taxon>Marmota</taxon>
    </lineage>
</organism>
<dbReference type="EMBL" id="CABDUW010010312">
    <property type="protein sequence ID" value="VTJ91671.1"/>
    <property type="molecule type" value="Genomic_DNA"/>
</dbReference>
<accession>A0A5E4DGL1</accession>
<dbReference type="Proteomes" id="UP000335636">
    <property type="component" value="Unassembled WGS sequence"/>
</dbReference>
<keyword evidence="5" id="KW-0067">ATP-binding</keyword>
<evidence type="ECO:0000256" key="2">
    <source>
        <dbReference type="ARBA" id="ARBA00022679"/>
    </source>
</evidence>
<evidence type="ECO:0000256" key="3">
    <source>
        <dbReference type="ARBA" id="ARBA00022741"/>
    </source>
</evidence>
<evidence type="ECO:0000313" key="8">
    <source>
        <dbReference type="Proteomes" id="UP000335636"/>
    </source>
</evidence>
<reference evidence="7" key="1">
    <citation type="submission" date="2019-04" db="EMBL/GenBank/DDBJ databases">
        <authorList>
            <person name="Alioto T."/>
            <person name="Alioto T."/>
        </authorList>
    </citation>
    <scope>NUCLEOTIDE SEQUENCE [LARGE SCALE GENOMIC DNA]</scope>
</reference>
<dbReference type="GO" id="GO:0004674">
    <property type="term" value="F:protein serine/threonine kinase activity"/>
    <property type="evidence" value="ECO:0007669"/>
    <property type="project" value="UniProtKB-KW"/>
</dbReference>
<evidence type="ECO:0000256" key="4">
    <source>
        <dbReference type="ARBA" id="ARBA00022777"/>
    </source>
</evidence>
<proteinExistence type="predicted"/>
<dbReference type="PANTHER" id="PTHR22974">
    <property type="entry name" value="MIXED LINEAGE PROTEIN KINASE"/>
    <property type="match status" value="1"/>
</dbReference>
<gene>
    <name evidence="7" type="ORF">MONAX_5E031948</name>
</gene>
<evidence type="ECO:0000313" key="7">
    <source>
        <dbReference type="EMBL" id="VTJ91671.1"/>
    </source>
</evidence>
<keyword evidence="4" id="KW-0418">Kinase</keyword>
<keyword evidence="2" id="KW-0808">Transferase</keyword>
<dbReference type="GO" id="GO:0005634">
    <property type="term" value="C:nucleus"/>
    <property type="evidence" value="ECO:0007669"/>
    <property type="project" value="TreeGrafter"/>
</dbReference>